<dbReference type="GO" id="GO:0008198">
    <property type="term" value="F:ferrous iron binding"/>
    <property type="evidence" value="ECO:0007669"/>
    <property type="project" value="TreeGrafter"/>
</dbReference>
<feature type="domain" description="Alpha-ketoglutarate-dependent dioxygenase AlkB-like" evidence="4">
    <location>
        <begin position="915"/>
        <end position="1083"/>
    </location>
</feature>
<name>D5G940_TUBMM</name>
<dbReference type="InterPro" id="IPR032852">
    <property type="entry name" value="ALKBH2"/>
</dbReference>
<proteinExistence type="predicted"/>
<gene>
    <name evidence="5" type="ORF">GSTUM_00004971001</name>
</gene>
<dbReference type="Gene3D" id="2.60.120.590">
    <property type="entry name" value="Alpha-ketoglutarate-dependent dioxygenase AlkB-like"/>
    <property type="match status" value="1"/>
</dbReference>
<reference evidence="5 6" key="1">
    <citation type="journal article" date="2010" name="Nature">
        <title>Perigord black truffle genome uncovers evolutionary origins and mechanisms of symbiosis.</title>
        <authorList>
            <person name="Martin F."/>
            <person name="Kohler A."/>
            <person name="Murat C."/>
            <person name="Balestrini R."/>
            <person name="Coutinho P.M."/>
            <person name="Jaillon O."/>
            <person name="Montanini B."/>
            <person name="Morin E."/>
            <person name="Noel B."/>
            <person name="Percudani R."/>
            <person name="Porcel B."/>
            <person name="Rubini A."/>
            <person name="Amicucci A."/>
            <person name="Amselem J."/>
            <person name="Anthouard V."/>
            <person name="Arcioni S."/>
            <person name="Artiguenave F."/>
            <person name="Aury J.M."/>
            <person name="Ballario P."/>
            <person name="Bolchi A."/>
            <person name="Brenna A."/>
            <person name="Brun A."/>
            <person name="Buee M."/>
            <person name="Cantarel B."/>
            <person name="Chevalier G."/>
            <person name="Couloux A."/>
            <person name="Da Silva C."/>
            <person name="Denoeud F."/>
            <person name="Duplessis S."/>
            <person name="Ghignone S."/>
            <person name="Hilselberger B."/>
            <person name="Iotti M."/>
            <person name="Marcais B."/>
            <person name="Mello A."/>
            <person name="Miranda M."/>
            <person name="Pacioni G."/>
            <person name="Quesneville H."/>
            <person name="Riccioni C."/>
            <person name="Ruotolo R."/>
            <person name="Splivallo R."/>
            <person name="Stocchi V."/>
            <person name="Tisserant E."/>
            <person name="Viscomi A.R."/>
            <person name="Zambonelli A."/>
            <person name="Zampieri E."/>
            <person name="Henrissat B."/>
            <person name="Lebrun M.H."/>
            <person name="Paolocci F."/>
            <person name="Bonfante P."/>
            <person name="Ottonello S."/>
            <person name="Wincker P."/>
        </authorList>
    </citation>
    <scope>NUCLEOTIDE SEQUENCE [LARGE SCALE GENOMIC DNA]</scope>
    <source>
        <strain evidence="5 6">Mel28</strain>
    </source>
</reference>
<accession>D5G940</accession>
<dbReference type="PANTHER" id="PTHR31573:SF4">
    <property type="entry name" value="FE2OG DIOXYGENASE DOMAIN-CONTAINING PROTEIN"/>
    <property type="match status" value="1"/>
</dbReference>
<dbReference type="PANTHER" id="PTHR31573">
    <property type="entry name" value="ALPHA-KETOGLUTARATE-DEPENDENT DIOXYGENASE ALKB HOMOLOG 2"/>
    <property type="match status" value="1"/>
</dbReference>
<dbReference type="KEGG" id="tml:GSTUM_00004971001"/>
<feature type="compositionally biased region" description="Polar residues" evidence="3">
    <location>
        <begin position="1384"/>
        <end position="1410"/>
    </location>
</feature>
<dbReference type="STRING" id="656061.D5G940"/>
<dbReference type="GeneID" id="9184320"/>
<feature type="binding site" evidence="2">
    <location>
        <position position="967"/>
    </location>
    <ligand>
        <name>2-oxoglutarate</name>
        <dbReference type="ChEBI" id="CHEBI:16810"/>
    </ligand>
</feature>
<feature type="binding site" evidence="2">
    <location>
        <position position="958"/>
    </location>
    <ligand>
        <name>2-oxoglutarate</name>
        <dbReference type="ChEBI" id="CHEBI:16810"/>
    </ligand>
</feature>
<sequence length="1434" mass="159644">MVWSKELATDRLRLFPPCRKIAQDSHARAGPTKAEDSVALPQPSTPVHQMWPAHESSSSTISELSEVPTLPSSPGYIKVEGDGDGNKAGCSEATPISPTARPRARRPRRIDHCADPEMVAALRVPDTNPEIIITDYRRVSQRVRDSALRSSHARVSKISPLATRRRSKNTVRHPMNLKKEETEHELASPEILKDVEIFSLGVANGIQQIPLAPNKDAMAPSILKRKHDEKRQNLGGLAITDSADTVATTETEPECVSAKHLLLGHIDNPCENNIGLGRARRYSGDKDSSERGTLSELHGMVRKDTMYTNGRSTDDGGESPQSPIEDEGLSLNADNILLNEGFGSEVQEFDDSLKLSDENVLKKQKLNNSQVLELSEAKALGGFNEPDVRDPRVDENAFRVVDGVLSIPRGCDFCGELRYFCDRALPCGRCVRTGRERECKRELGWMPARPKQQRIKQGDDTRAALPPHPGASSSKNLGDLSLQSTSVIRRGRPRKSDVRGGEIKSETKNEINEMKKVKPLLWSSIDFQKNKPPGIRKPEVWCETRQELCESLPYYRSYQAGCYGHDGLVHGGGKSGTDDNGQRRLLMDQTIDDNTIKYLIRNMNQKWPLVLIMGNQCTNSPSKIPHRYCVMDWFKVTAAWAERDPLSQCIRWKFRFEKLNTTSDGWWAATPSEESNPPQEMTKVSCSSCEKESPHIYEEGWACLNPNCKRFWMINDAGMPTKLNYTENFLSCRTPWPEDFLQPPNSLAPPLDTELSAHVESGGVSRPFWKGMCCPTCGRLSCRELWAGWLCPACGFSYNPPRTVFDAARLADPHRPVYTGPAIPNNFHNEEINSKRFVKEGMTVVQYQLGDCGTVTHILANKVSNSRHEDANWLLENYQNLDMPFRRFPMKCHHSQGRLLTQQFMYNCGAPYKFIVDVNSLPFHDSPPVVLKALDLIHQRVQLIHPEAQFNEVLNVGYFEKQKMDYHDDGEEGLGETVASISLGGSARMKFRVKSKYKSDRHCWTTEPEKHPQDAGSGYSICNEENLEDEEEEISGEIAAGLQTNASSMRAKGRSNKAMLDLCLNHGDVMVMKGAGIQTHWEARLFRIAATARYIAHNASEGASEKQTILETETNSDVSALPFTDTKSIKVEDSTIDVDGIQTISANGLDGSDQSGVIYERANPSQSPVELHGPGFAISPAASISQETSSIPVASSPCRGRQGLNTYTQTEASQQPFFPQNMPMPTEPIPPLETIASFTRSSHQIQLPHLYDMGSPHPPPPTNQPGSYHRGGSPEFPNPPNTYYPPTTQTQITPSCHTGPYGQGLTSDDRNSYMPPPWFNRQSSPTYPFNSHSSYEHYSPSEVYNISEKANNIQNTFNTTPQKSNVYHNIFCGSDQGANELENPLTSNATPMHLSNTSGLFQNDNSNNEAGNPEASYAGSFDTDSTDKRHVQLL</sequence>
<dbReference type="RefSeq" id="XP_002836842.1">
    <property type="nucleotide sequence ID" value="XM_002836796.1"/>
</dbReference>
<dbReference type="GO" id="GO:0006307">
    <property type="term" value="P:DNA alkylation repair"/>
    <property type="evidence" value="ECO:0007669"/>
    <property type="project" value="TreeGrafter"/>
</dbReference>
<dbReference type="GO" id="GO:0035516">
    <property type="term" value="F:broad specificity oxidative DNA demethylase activity"/>
    <property type="evidence" value="ECO:0007669"/>
    <property type="project" value="TreeGrafter"/>
</dbReference>
<organism evidence="5 6">
    <name type="scientific">Tuber melanosporum (strain Mel28)</name>
    <name type="common">Perigord black truffle</name>
    <dbReference type="NCBI Taxonomy" id="656061"/>
    <lineage>
        <taxon>Eukaryota</taxon>
        <taxon>Fungi</taxon>
        <taxon>Dikarya</taxon>
        <taxon>Ascomycota</taxon>
        <taxon>Pezizomycotina</taxon>
        <taxon>Pezizomycetes</taxon>
        <taxon>Pezizales</taxon>
        <taxon>Tuberaceae</taxon>
        <taxon>Tuber</taxon>
    </lineage>
</organism>
<dbReference type="SUPFAM" id="SSF51197">
    <property type="entry name" value="Clavaminate synthase-like"/>
    <property type="match status" value="1"/>
</dbReference>
<dbReference type="HOGENOM" id="CLU_252264_0_0_1"/>
<feature type="region of interest" description="Disordered" evidence="3">
    <location>
        <begin position="1249"/>
        <end position="1319"/>
    </location>
</feature>
<feature type="region of interest" description="Disordered" evidence="3">
    <location>
        <begin position="23"/>
        <end position="52"/>
    </location>
</feature>
<dbReference type="eggNOG" id="ENOG502RXDU">
    <property type="taxonomic scope" value="Eukaryota"/>
</dbReference>
<evidence type="ECO:0000256" key="2">
    <source>
        <dbReference type="PIRSR" id="PIRSR632852-1"/>
    </source>
</evidence>
<evidence type="ECO:0000313" key="6">
    <source>
        <dbReference type="Proteomes" id="UP000006911"/>
    </source>
</evidence>
<dbReference type="EMBL" id="FN430053">
    <property type="protein sequence ID" value="CAZ81033.1"/>
    <property type="molecule type" value="Genomic_DNA"/>
</dbReference>
<feature type="region of interest" description="Disordered" evidence="3">
    <location>
        <begin position="85"/>
        <end position="107"/>
    </location>
</feature>
<dbReference type="InterPro" id="IPR027450">
    <property type="entry name" value="AlkB-like"/>
</dbReference>
<evidence type="ECO:0000256" key="1">
    <source>
        <dbReference type="ARBA" id="ARBA00022723"/>
    </source>
</evidence>
<evidence type="ECO:0000313" key="5">
    <source>
        <dbReference type="EMBL" id="CAZ81033.1"/>
    </source>
</evidence>
<evidence type="ECO:0000259" key="4">
    <source>
        <dbReference type="Pfam" id="PF13532"/>
    </source>
</evidence>
<feature type="compositionally biased region" description="Basic and acidic residues" evidence="3">
    <location>
        <begin position="1425"/>
        <end position="1434"/>
    </location>
</feature>
<feature type="compositionally biased region" description="Low complexity" evidence="3">
    <location>
        <begin position="1284"/>
        <end position="1294"/>
    </location>
</feature>
<keyword evidence="6" id="KW-1185">Reference proteome</keyword>
<dbReference type="Pfam" id="PF13532">
    <property type="entry name" value="2OG-FeII_Oxy_2"/>
    <property type="match status" value="1"/>
</dbReference>
<dbReference type="Proteomes" id="UP000006911">
    <property type="component" value="Unassembled WGS sequence"/>
</dbReference>
<feature type="region of interest" description="Disordered" evidence="3">
    <location>
        <begin position="278"/>
        <end position="326"/>
    </location>
</feature>
<dbReference type="InterPro" id="IPR037151">
    <property type="entry name" value="AlkB-like_sf"/>
</dbReference>
<feature type="region of interest" description="Disordered" evidence="3">
    <location>
        <begin position="1381"/>
        <end position="1434"/>
    </location>
</feature>
<dbReference type="InterPro" id="IPR018527">
    <property type="entry name" value="Rubredoxin_Fe_BS"/>
</dbReference>
<dbReference type="GO" id="GO:0051747">
    <property type="term" value="F:cytosine C-5 DNA demethylase activity"/>
    <property type="evidence" value="ECO:0007669"/>
    <property type="project" value="TreeGrafter"/>
</dbReference>
<feature type="compositionally biased region" description="Polar residues" evidence="3">
    <location>
        <begin position="471"/>
        <end position="487"/>
    </location>
</feature>
<protein>
    <submittedName>
        <fullName evidence="5">(Perigord truffle) hypothetical protein</fullName>
    </submittedName>
</protein>
<feature type="compositionally biased region" description="Basic and acidic residues" evidence="3">
    <location>
        <begin position="494"/>
        <end position="510"/>
    </location>
</feature>
<feature type="region of interest" description="Disordered" evidence="3">
    <location>
        <begin position="448"/>
        <end position="510"/>
    </location>
</feature>
<dbReference type="InParanoid" id="D5G940"/>
<dbReference type="PROSITE" id="PS00202">
    <property type="entry name" value="RUBREDOXIN"/>
    <property type="match status" value="1"/>
</dbReference>
<keyword evidence="1" id="KW-0479">Metal-binding</keyword>
<evidence type="ECO:0000256" key="3">
    <source>
        <dbReference type="SAM" id="MobiDB-lite"/>
    </source>
</evidence>